<comment type="caution">
    <text evidence="2">The sequence shown here is derived from an EMBL/GenBank/DDBJ whole genome shotgun (WGS) entry which is preliminary data.</text>
</comment>
<dbReference type="InterPro" id="IPR021986">
    <property type="entry name" value="Spherulin4"/>
</dbReference>
<gene>
    <name evidence="2" type="ORF">BJY01DRAFT_246628</name>
</gene>
<organism evidence="2 3">
    <name type="scientific">Aspergillus pseudoustus</name>
    <dbReference type="NCBI Taxonomy" id="1810923"/>
    <lineage>
        <taxon>Eukaryota</taxon>
        <taxon>Fungi</taxon>
        <taxon>Dikarya</taxon>
        <taxon>Ascomycota</taxon>
        <taxon>Pezizomycotina</taxon>
        <taxon>Eurotiomycetes</taxon>
        <taxon>Eurotiomycetidae</taxon>
        <taxon>Eurotiales</taxon>
        <taxon>Aspergillaceae</taxon>
        <taxon>Aspergillus</taxon>
        <taxon>Aspergillus subgen. Nidulantes</taxon>
    </lineage>
</organism>
<feature type="region of interest" description="Disordered" evidence="1">
    <location>
        <begin position="123"/>
        <end position="210"/>
    </location>
</feature>
<protein>
    <submittedName>
        <fullName evidence="2">Spherulation-specific family 4</fullName>
    </submittedName>
</protein>
<dbReference type="PANTHER" id="PTHR35040">
    <property type="match status" value="1"/>
</dbReference>
<reference evidence="2 3" key="1">
    <citation type="submission" date="2024-07" db="EMBL/GenBank/DDBJ databases">
        <title>Section-level genome sequencing and comparative genomics of Aspergillus sections Usti and Cavernicolus.</title>
        <authorList>
            <consortium name="Lawrence Berkeley National Laboratory"/>
            <person name="Nybo J.L."/>
            <person name="Vesth T.C."/>
            <person name="Theobald S."/>
            <person name="Frisvad J.C."/>
            <person name="Larsen T.O."/>
            <person name="Kjaerboelling I."/>
            <person name="Rothschild-Mancinelli K."/>
            <person name="Lyhne E.K."/>
            <person name="Kogle M.E."/>
            <person name="Barry K."/>
            <person name="Clum A."/>
            <person name="Na H."/>
            <person name="Ledsgaard L."/>
            <person name="Lin J."/>
            <person name="Lipzen A."/>
            <person name="Kuo A."/>
            <person name="Riley R."/>
            <person name="Mondo S."/>
            <person name="Labutti K."/>
            <person name="Haridas S."/>
            <person name="Pangalinan J."/>
            <person name="Salamov A.A."/>
            <person name="Simmons B.A."/>
            <person name="Magnuson J.K."/>
            <person name="Chen J."/>
            <person name="Drula E."/>
            <person name="Henrissat B."/>
            <person name="Wiebenga A."/>
            <person name="Lubbers R.J."/>
            <person name="Gomes A.C."/>
            <person name="Makela M.R."/>
            <person name="Stajich J."/>
            <person name="Grigoriev I.V."/>
            <person name="Mortensen U.H."/>
            <person name="De Vries R.P."/>
            <person name="Baker S.E."/>
            <person name="Andersen M.R."/>
        </authorList>
    </citation>
    <scope>NUCLEOTIDE SEQUENCE [LARGE SCALE GENOMIC DNA]</scope>
    <source>
        <strain evidence="2 3">CBS 123904</strain>
    </source>
</reference>
<sequence>MPSLTHYLSLAGLAVNYYASLASATGVILPLYTWPSDSTWEPVYSALAAYPDVDFYVIVNPNSGPGTSSPPASDYVTGVETLNSYANAHTLGYVRVNWANRDIGEVKTDIDIYSQWASYDSATSSSSRKKRSPCNHEGENSYTGNPWHTNTPWTTLTRTSTSTAAATTSTSTSSSTTTTISSPTLPSTSTSTSNPSSTPTTPSTTTNTGITLSGIFFDEAPQSSSTSELSYMQEAADYVKSKSTSFAALNTNTSTPAIVFNPGTAPATEYFDYATHIVDFESTYTAWLDQQQEDSSSKTAAAVIEGVDSGDYSQSAIIINSVPQDVDYGAVIDAAVSKGVALVYLTTDFDYKTLESVGKVAAAITEA</sequence>
<evidence type="ECO:0000313" key="3">
    <source>
        <dbReference type="Proteomes" id="UP001610446"/>
    </source>
</evidence>
<proteinExistence type="predicted"/>
<evidence type="ECO:0000313" key="2">
    <source>
        <dbReference type="EMBL" id="KAL2847861.1"/>
    </source>
</evidence>
<accession>A0ABR4K6C0</accession>
<evidence type="ECO:0000256" key="1">
    <source>
        <dbReference type="SAM" id="MobiDB-lite"/>
    </source>
</evidence>
<dbReference type="PANTHER" id="PTHR35040:SF9">
    <property type="entry name" value="4-LIKE CELL SURFACE PROTEIN, PUTATIVE (AFU_ORTHOLOGUE AFUA_4G14080)-RELATED"/>
    <property type="match status" value="1"/>
</dbReference>
<dbReference type="EMBL" id="JBFXLU010000053">
    <property type="protein sequence ID" value="KAL2847861.1"/>
    <property type="molecule type" value="Genomic_DNA"/>
</dbReference>
<feature type="compositionally biased region" description="Low complexity" evidence="1">
    <location>
        <begin position="149"/>
        <end position="210"/>
    </location>
</feature>
<dbReference type="Proteomes" id="UP001610446">
    <property type="component" value="Unassembled WGS sequence"/>
</dbReference>
<dbReference type="Pfam" id="PF12138">
    <property type="entry name" value="Spherulin4"/>
    <property type="match status" value="1"/>
</dbReference>
<name>A0ABR4K6C0_9EURO</name>
<keyword evidence="3" id="KW-1185">Reference proteome</keyword>